<sequence length="103" mass="11047">MTLPRKTSQGIAQPSSPAASPRAEKHQPLSLTKQTVPSPQYLLPANLLGEADRAQAIPELMNLSQVELGPQVEGNPRKSMAAAAIPRTGRVLSSVPLDLRTDW</sequence>
<proteinExistence type="predicted"/>
<dbReference type="STRING" id="549789.NIES30_24475"/>
<feature type="compositionally biased region" description="Low complexity" evidence="1">
    <location>
        <begin position="12"/>
        <end position="21"/>
    </location>
</feature>
<dbReference type="EMBL" id="MRCG01000030">
    <property type="protein sequence ID" value="OKH43711.1"/>
    <property type="molecule type" value="Genomic_DNA"/>
</dbReference>
<accession>A0A1U7IYD8</accession>
<keyword evidence="3" id="KW-1185">Reference proteome</keyword>
<name>A0A1U7IYD8_9CYAN</name>
<evidence type="ECO:0000313" key="3">
    <source>
        <dbReference type="Proteomes" id="UP000185557"/>
    </source>
</evidence>
<gene>
    <name evidence="2" type="ORF">NIES30_24475</name>
</gene>
<protein>
    <submittedName>
        <fullName evidence="2">Uncharacterized protein</fullName>
    </submittedName>
</protein>
<evidence type="ECO:0000256" key="1">
    <source>
        <dbReference type="SAM" id="MobiDB-lite"/>
    </source>
</evidence>
<organism evidence="2 3">
    <name type="scientific">Phormidium tenue NIES-30</name>
    <dbReference type="NCBI Taxonomy" id="549789"/>
    <lineage>
        <taxon>Bacteria</taxon>
        <taxon>Bacillati</taxon>
        <taxon>Cyanobacteriota</taxon>
        <taxon>Cyanophyceae</taxon>
        <taxon>Oscillatoriophycideae</taxon>
        <taxon>Oscillatoriales</taxon>
        <taxon>Oscillatoriaceae</taxon>
        <taxon>Phormidium</taxon>
    </lineage>
</organism>
<feature type="compositionally biased region" description="Polar residues" evidence="1">
    <location>
        <begin position="1"/>
        <end position="11"/>
    </location>
</feature>
<reference evidence="2 3" key="1">
    <citation type="submission" date="2016-11" db="EMBL/GenBank/DDBJ databases">
        <title>Draft Genome Sequences of Nine Cyanobacterial Strains from Diverse Habitats.</title>
        <authorList>
            <person name="Zhu T."/>
            <person name="Hou S."/>
            <person name="Lu X."/>
            <person name="Hess W.R."/>
        </authorList>
    </citation>
    <scope>NUCLEOTIDE SEQUENCE [LARGE SCALE GENOMIC DNA]</scope>
    <source>
        <strain evidence="2 3">NIES-30</strain>
    </source>
</reference>
<comment type="caution">
    <text evidence="2">The sequence shown here is derived from an EMBL/GenBank/DDBJ whole genome shotgun (WGS) entry which is preliminary data.</text>
</comment>
<evidence type="ECO:0000313" key="2">
    <source>
        <dbReference type="EMBL" id="OKH43711.1"/>
    </source>
</evidence>
<dbReference type="Proteomes" id="UP000185557">
    <property type="component" value="Unassembled WGS sequence"/>
</dbReference>
<feature type="region of interest" description="Disordered" evidence="1">
    <location>
        <begin position="1"/>
        <end position="37"/>
    </location>
</feature>
<dbReference type="AlphaFoldDB" id="A0A1U7IYD8"/>